<keyword evidence="1" id="KW-0472">Membrane</keyword>
<dbReference type="Proteomes" id="UP000005631">
    <property type="component" value="Chromosome"/>
</dbReference>
<keyword evidence="3" id="KW-1185">Reference proteome</keyword>
<proteinExistence type="predicted"/>
<feature type="transmembrane region" description="Helical" evidence="1">
    <location>
        <begin position="7"/>
        <end position="26"/>
    </location>
</feature>
<dbReference type="HOGENOM" id="CLU_1968349_0_0_10"/>
<organism evidence="2 3">
    <name type="scientific">Owenweeksia hongkongensis (strain DSM 17368 / CIP 108786 / JCM 12287 / NRRL B-23963 / UST20020801)</name>
    <dbReference type="NCBI Taxonomy" id="926562"/>
    <lineage>
        <taxon>Bacteria</taxon>
        <taxon>Pseudomonadati</taxon>
        <taxon>Bacteroidota</taxon>
        <taxon>Flavobacteriia</taxon>
        <taxon>Flavobacteriales</taxon>
        <taxon>Owenweeksiaceae</taxon>
        <taxon>Owenweeksia</taxon>
    </lineage>
</organism>
<dbReference type="AlphaFoldDB" id="G8QZF3"/>
<protein>
    <recommendedName>
        <fullName evidence="4">DUF3899 domain-containing protein</fullName>
    </recommendedName>
</protein>
<evidence type="ECO:0000313" key="3">
    <source>
        <dbReference type="Proteomes" id="UP000005631"/>
    </source>
</evidence>
<dbReference type="STRING" id="926562.Oweho_1591"/>
<keyword evidence="1" id="KW-0812">Transmembrane</keyword>
<feature type="transmembrane region" description="Helical" evidence="1">
    <location>
        <begin position="32"/>
        <end position="51"/>
    </location>
</feature>
<evidence type="ECO:0008006" key="4">
    <source>
        <dbReference type="Google" id="ProtNLM"/>
    </source>
</evidence>
<reference evidence="2 3" key="1">
    <citation type="journal article" date="2012" name="Stand. Genomic Sci.">
        <title>Genome sequence of the orange-pigmented seawater bacterium Owenweeksia hongkongensis type strain (UST20020801(T)).</title>
        <authorList>
            <person name="Riedel T."/>
            <person name="Held B."/>
            <person name="Nolan M."/>
            <person name="Lucas S."/>
            <person name="Lapidus A."/>
            <person name="Tice H."/>
            <person name="Del Rio T.G."/>
            <person name="Cheng J.F."/>
            <person name="Han C."/>
            <person name="Tapia R."/>
            <person name="Goodwin L.A."/>
            <person name="Pitluck S."/>
            <person name="Liolios K."/>
            <person name="Mavromatis K."/>
            <person name="Pagani I."/>
            <person name="Ivanova N."/>
            <person name="Mikhailova N."/>
            <person name="Pati A."/>
            <person name="Chen A."/>
            <person name="Palaniappan K."/>
            <person name="Rohde M."/>
            <person name="Tindall B.J."/>
            <person name="Detter J.C."/>
            <person name="Goker M."/>
            <person name="Woyke T."/>
            <person name="Bristow J."/>
            <person name="Eisen J.A."/>
            <person name="Markowitz V."/>
            <person name="Hugenholtz P."/>
            <person name="Klenk H.P."/>
            <person name="Kyrpides N.C."/>
        </authorList>
    </citation>
    <scope>NUCLEOTIDE SEQUENCE</scope>
    <source>
        <strain evidence="3">DSM 17368 / JCM 12287 / NRRL B-23963</strain>
    </source>
</reference>
<accession>G8QZF3</accession>
<feature type="transmembrane region" description="Helical" evidence="1">
    <location>
        <begin position="110"/>
        <end position="126"/>
    </location>
</feature>
<dbReference type="KEGG" id="oho:Oweho_1591"/>
<name>G8QZF3_OWEHD</name>
<dbReference type="EMBL" id="CP003156">
    <property type="protein sequence ID" value="AEV32581.1"/>
    <property type="molecule type" value="Genomic_DNA"/>
</dbReference>
<evidence type="ECO:0000256" key="1">
    <source>
        <dbReference type="SAM" id="Phobius"/>
    </source>
</evidence>
<keyword evidence="1" id="KW-1133">Transmembrane helix</keyword>
<dbReference type="RefSeq" id="WP_014201937.1">
    <property type="nucleotide sequence ID" value="NC_016599.1"/>
</dbReference>
<gene>
    <name evidence="2" type="ordered locus">Oweho_1591</name>
</gene>
<sequence length="127" mass="14652">MKNISGLWKCLLVVLVLWWIVVFTFADKFSSVVEGVGMAFTIVLIFAYALYRYELSKMIKAKGDTFFNQYLGLGSMNGIELVTTSIFREIGSDKLKGEERKMLLGYRNSLYLFFANVIFMILYVLLR</sequence>
<evidence type="ECO:0000313" key="2">
    <source>
        <dbReference type="EMBL" id="AEV32581.1"/>
    </source>
</evidence>